<feature type="region of interest" description="Disordered" evidence="1">
    <location>
        <begin position="59"/>
        <end position="119"/>
    </location>
</feature>
<accession>A0A135TC81</accession>
<evidence type="ECO:0000256" key="2">
    <source>
        <dbReference type="SAM" id="SignalP"/>
    </source>
</evidence>
<name>A0A135TC81_9PEZI</name>
<protein>
    <submittedName>
        <fullName evidence="3">Uncharacterized protein</fullName>
    </submittedName>
</protein>
<gene>
    <name evidence="3" type="ORF">CSIM01_13761</name>
</gene>
<organism evidence="3 4">
    <name type="scientific">Colletotrichum simmondsii</name>
    <dbReference type="NCBI Taxonomy" id="703756"/>
    <lineage>
        <taxon>Eukaryota</taxon>
        <taxon>Fungi</taxon>
        <taxon>Dikarya</taxon>
        <taxon>Ascomycota</taxon>
        <taxon>Pezizomycotina</taxon>
        <taxon>Sordariomycetes</taxon>
        <taxon>Hypocreomycetidae</taxon>
        <taxon>Glomerellales</taxon>
        <taxon>Glomerellaceae</taxon>
        <taxon>Colletotrichum</taxon>
        <taxon>Colletotrichum acutatum species complex</taxon>
    </lineage>
</organism>
<dbReference type="Proteomes" id="UP000070328">
    <property type="component" value="Unassembled WGS sequence"/>
</dbReference>
<feature type="compositionally biased region" description="Gly residues" evidence="1">
    <location>
        <begin position="78"/>
        <end position="110"/>
    </location>
</feature>
<evidence type="ECO:0000256" key="1">
    <source>
        <dbReference type="SAM" id="MobiDB-lite"/>
    </source>
</evidence>
<dbReference type="AlphaFoldDB" id="A0A135TC81"/>
<keyword evidence="2" id="KW-0732">Signal</keyword>
<keyword evidence="4" id="KW-1185">Reference proteome</keyword>
<evidence type="ECO:0000313" key="4">
    <source>
        <dbReference type="Proteomes" id="UP000070328"/>
    </source>
</evidence>
<sequence length="147" mass="13462">MKTAALVTISLCACSAATLTTEVTTLATSTVDCSDYAFPTSLTPVPASRTGISSSIVATSPATTGLAGSPGSPPASPGGAGGGSGGGEGGDGSGGGSGGGGGGGRGGSSTNGGTASGTTIVQVPTAGTQAIRPGDWVLVLIGLLMAF</sequence>
<proteinExistence type="predicted"/>
<feature type="signal peptide" evidence="2">
    <location>
        <begin position="1"/>
        <end position="20"/>
    </location>
</feature>
<evidence type="ECO:0000313" key="3">
    <source>
        <dbReference type="EMBL" id="KXH45708.1"/>
    </source>
</evidence>
<dbReference type="EMBL" id="JFBX01000210">
    <property type="protein sequence ID" value="KXH45708.1"/>
    <property type="molecule type" value="Genomic_DNA"/>
</dbReference>
<reference evidence="3 4" key="1">
    <citation type="submission" date="2014-02" db="EMBL/GenBank/DDBJ databases">
        <title>The genome sequence of Colletotrichum simmondsii CBS122122.</title>
        <authorList>
            <person name="Baroncelli R."/>
            <person name="Thon M.R."/>
        </authorList>
    </citation>
    <scope>NUCLEOTIDE SEQUENCE [LARGE SCALE GENOMIC DNA]</scope>
    <source>
        <strain evidence="3 4">CBS122122</strain>
    </source>
</reference>
<feature type="chain" id="PRO_5007803433" evidence="2">
    <location>
        <begin position="21"/>
        <end position="147"/>
    </location>
</feature>
<comment type="caution">
    <text evidence="3">The sequence shown here is derived from an EMBL/GenBank/DDBJ whole genome shotgun (WGS) entry which is preliminary data.</text>
</comment>